<evidence type="ECO:0000313" key="5">
    <source>
        <dbReference type="Proteomes" id="UP000001357"/>
    </source>
</evidence>
<dbReference type="PANTHER" id="PTHR23356">
    <property type="entry name" value="DPY30-RELATED"/>
    <property type="match status" value="1"/>
</dbReference>
<organism evidence="4 5">
    <name type="scientific">Monosiga brevicollis</name>
    <name type="common">Choanoflagellate</name>
    <dbReference type="NCBI Taxonomy" id="81824"/>
    <lineage>
        <taxon>Eukaryota</taxon>
        <taxon>Choanoflagellata</taxon>
        <taxon>Craspedida</taxon>
        <taxon>Salpingoecidae</taxon>
        <taxon>Monosiga</taxon>
    </lineage>
</organism>
<name>A9V743_MONBE</name>
<protein>
    <recommendedName>
        <fullName evidence="6">RIIa domain-containing protein</fullName>
    </recommendedName>
</protein>
<evidence type="ECO:0000256" key="3">
    <source>
        <dbReference type="SAM" id="SignalP"/>
    </source>
</evidence>
<dbReference type="STRING" id="81824.A9V743"/>
<dbReference type="InterPro" id="IPR049630">
    <property type="entry name" value="DYDC-like_DD"/>
</dbReference>
<keyword evidence="3" id="KW-0732">Signal</keyword>
<keyword evidence="5" id="KW-1185">Reference proteome</keyword>
<accession>A9V743</accession>
<dbReference type="RefSeq" id="XP_001748490.1">
    <property type="nucleotide sequence ID" value="XM_001748438.1"/>
</dbReference>
<dbReference type="InterPro" id="IPR037856">
    <property type="entry name" value="Sdc1/DPY30"/>
</dbReference>
<dbReference type="PANTHER" id="PTHR23356:SF16">
    <property type="entry name" value="DPY30 DOMAIN CONTAINING 2"/>
    <property type="match status" value="1"/>
</dbReference>
<dbReference type="AlphaFoldDB" id="A9V743"/>
<dbReference type="EMBL" id="CH991564">
    <property type="protein sequence ID" value="EDQ86654.1"/>
    <property type="molecule type" value="Genomic_DNA"/>
</dbReference>
<dbReference type="KEGG" id="mbr:MONBRDRAFT_33729"/>
<keyword evidence="2" id="KW-0175">Coiled coil</keyword>
<dbReference type="Pfam" id="PF05186">
    <property type="entry name" value="Dpy-30"/>
    <property type="match status" value="1"/>
</dbReference>
<feature type="signal peptide" evidence="3">
    <location>
        <begin position="1"/>
        <end position="19"/>
    </location>
</feature>
<feature type="chain" id="PRO_5002742753" description="RIIa domain-containing protein" evidence="3">
    <location>
        <begin position="20"/>
        <end position="291"/>
    </location>
</feature>
<comment type="similarity">
    <text evidence="1">Belongs to the dpy-30 family.</text>
</comment>
<proteinExistence type="inferred from homology"/>
<dbReference type="InParanoid" id="A9V743"/>
<evidence type="ECO:0000256" key="2">
    <source>
        <dbReference type="SAM" id="Coils"/>
    </source>
</evidence>
<evidence type="ECO:0008006" key="6">
    <source>
        <dbReference type="Google" id="ProtNLM"/>
    </source>
</evidence>
<evidence type="ECO:0000313" key="4">
    <source>
        <dbReference type="EMBL" id="EDQ86654.1"/>
    </source>
</evidence>
<dbReference type="Proteomes" id="UP000001357">
    <property type="component" value="Unassembled WGS sequence"/>
</dbReference>
<reference evidence="4 5" key="1">
    <citation type="journal article" date="2008" name="Nature">
        <title>The genome of the choanoflagellate Monosiga brevicollis and the origin of metazoans.</title>
        <authorList>
            <consortium name="JGI Sequencing"/>
            <person name="King N."/>
            <person name="Westbrook M.J."/>
            <person name="Young S.L."/>
            <person name="Kuo A."/>
            <person name="Abedin M."/>
            <person name="Chapman J."/>
            <person name="Fairclough S."/>
            <person name="Hellsten U."/>
            <person name="Isogai Y."/>
            <person name="Letunic I."/>
            <person name="Marr M."/>
            <person name="Pincus D."/>
            <person name="Putnam N."/>
            <person name="Rokas A."/>
            <person name="Wright K.J."/>
            <person name="Zuzow R."/>
            <person name="Dirks W."/>
            <person name="Good M."/>
            <person name="Goodstein D."/>
            <person name="Lemons D."/>
            <person name="Li W."/>
            <person name="Lyons J.B."/>
            <person name="Morris A."/>
            <person name="Nichols S."/>
            <person name="Richter D.J."/>
            <person name="Salamov A."/>
            <person name="Bork P."/>
            <person name="Lim W.A."/>
            <person name="Manning G."/>
            <person name="Miller W.T."/>
            <person name="McGinnis W."/>
            <person name="Shapiro H."/>
            <person name="Tjian R."/>
            <person name="Grigoriev I.V."/>
            <person name="Rokhsar D."/>
        </authorList>
    </citation>
    <scope>NUCLEOTIDE SEQUENCE [LARGE SCALE GENOMIC DNA]</scope>
    <source>
        <strain evidence="5">MX1 / ATCC 50154</strain>
    </source>
</reference>
<gene>
    <name evidence="4" type="ORF">MONBRDRAFT_33729</name>
</gene>
<dbReference type="GeneID" id="5893750"/>
<dbReference type="InterPro" id="IPR007858">
    <property type="entry name" value="Dpy-30_motif"/>
</dbReference>
<dbReference type="Gene3D" id="1.20.890.10">
    <property type="entry name" value="cAMP-dependent protein kinase regulatory subunit, dimerization-anchoring domain"/>
    <property type="match status" value="1"/>
</dbReference>
<dbReference type="GO" id="GO:0048188">
    <property type="term" value="C:Set1C/COMPASS complex"/>
    <property type="evidence" value="ECO:0007669"/>
    <property type="project" value="InterPro"/>
</dbReference>
<feature type="coiled-coil region" evidence="2">
    <location>
        <begin position="68"/>
        <end position="101"/>
    </location>
</feature>
<dbReference type="CDD" id="cd22966">
    <property type="entry name" value="DD_DYDC-like"/>
    <property type="match status" value="1"/>
</dbReference>
<sequence>MLLLLTGVLVSHLLASTQGSSGGGSIANMDAAYLRETVGDMLVNAISQCVLKRPTDPLTFIAGYLHKRADEQDAVRALEEAQRREEEAQRLKELKAQEAATLRVLAKAHGEDVDEVDYLGESAYASMSSKFPSSIAMFSSPLPCETPTPLEAIAKADHPHTPASRKLFIEEDAYSDLSSRFPSTISMFVYAPTLSVPAVLKSSPGKTESLVDAVASQGAEDAEDAYATLTSSFSTTINLFAEAPRPSSARPIDSAATKVAEPVDSSALSPRDALIVALPICKTSAATESTA</sequence>
<evidence type="ECO:0000256" key="1">
    <source>
        <dbReference type="ARBA" id="ARBA00010849"/>
    </source>
</evidence>